<dbReference type="SUPFAM" id="SSF52540">
    <property type="entry name" value="P-loop containing nucleoside triphosphate hydrolases"/>
    <property type="match status" value="1"/>
</dbReference>
<dbReference type="PANTHER" id="PTHR47691">
    <property type="entry name" value="REGULATOR-RELATED"/>
    <property type="match status" value="1"/>
</dbReference>
<dbReference type="eggNOG" id="COG3903">
    <property type="taxonomic scope" value="Bacteria"/>
</dbReference>
<protein>
    <submittedName>
        <fullName evidence="2">ATPase-like protein</fullName>
    </submittedName>
</protein>
<dbReference type="InterPro" id="IPR002182">
    <property type="entry name" value="NB-ARC"/>
</dbReference>
<dbReference type="AlphaFoldDB" id="D2B9Q5"/>
<organism evidence="2 3">
    <name type="scientific">Streptosporangium roseum (strain ATCC 12428 / DSM 43021 / JCM 3005 / KCTC 9067 / NCIMB 10171 / NRRL 2505 / NI 9100)</name>
    <dbReference type="NCBI Taxonomy" id="479432"/>
    <lineage>
        <taxon>Bacteria</taxon>
        <taxon>Bacillati</taxon>
        <taxon>Actinomycetota</taxon>
        <taxon>Actinomycetes</taxon>
        <taxon>Streptosporangiales</taxon>
        <taxon>Streptosporangiaceae</taxon>
        <taxon>Streptosporangium</taxon>
    </lineage>
</organism>
<dbReference type="STRING" id="479432.Sros_1061"/>
<dbReference type="Pfam" id="PF00931">
    <property type="entry name" value="NB-ARC"/>
    <property type="match status" value="1"/>
</dbReference>
<dbReference type="EMBL" id="CP001814">
    <property type="protein sequence ID" value="ACZ84061.1"/>
    <property type="molecule type" value="Genomic_DNA"/>
</dbReference>
<dbReference type="InterPro" id="IPR011990">
    <property type="entry name" value="TPR-like_helical_dom_sf"/>
</dbReference>
<keyword evidence="3" id="KW-1185">Reference proteome</keyword>
<dbReference type="OrthoDB" id="3494715at2"/>
<dbReference type="Proteomes" id="UP000002029">
    <property type="component" value="Chromosome"/>
</dbReference>
<dbReference type="Gene3D" id="3.40.50.300">
    <property type="entry name" value="P-loop containing nucleotide triphosphate hydrolases"/>
    <property type="match status" value="1"/>
</dbReference>
<dbReference type="InterPro" id="IPR027417">
    <property type="entry name" value="P-loop_NTPase"/>
</dbReference>
<evidence type="ECO:0000259" key="1">
    <source>
        <dbReference type="Pfam" id="PF00931"/>
    </source>
</evidence>
<reference evidence="2 3" key="1">
    <citation type="journal article" date="2010" name="Stand. Genomic Sci.">
        <title>Complete genome sequence of Streptosporangium roseum type strain (NI 9100).</title>
        <authorList>
            <person name="Nolan M."/>
            <person name="Sikorski J."/>
            <person name="Jando M."/>
            <person name="Lucas S."/>
            <person name="Lapidus A."/>
            <person name="Glavina Del Rio T."/>
            <person name="Chen F."/>
            <person name="Tice H."/>
            <person name="Pitluck S."/>
            <person name="Cheng J.F."/>
            <person name="Chertkov O."/>
            <person name="Sims D."/>
            <person name="Meincke L."/>
            <person name="Brettin T."/>
            <person name="Han C."/>
            <person name="Detter J.C."/>
            <person name="Bruce D."/>
            <person name="Goodwin L."/>
            <person name="Land M."/>
            <person name="Hauser L."/>
            <person name="Chang Y.J."/>
            <person name="Jeffries C.D."/>
            <person name="Ivanova N."/>
            <person name="Mavromatis K."/>
            <person name="Mikhailova N."/>
            <person name="Chen A."/>
            <person name="Palaniappan K."/>
            <person name="Chain P."/>
            <person name="Rohde M."/>
            <person name="Goker M."/>
            <person name="Bristow J."/>
            <person name="Eisen J.A."/>
            <person name="Markowitz V."/>
            <person name="Hugenholtz P."/>
            <person name="Kyrpides N.C."/>
            <person name="Klenk H.P."/>
        </authorList>
    </citation>
    <scope>NUCLEOTIDE SEQUENCE [LARGE SCALE GENOMIC DNA]</scope>
    <source>
        <strain evidence="3">ATCC 12428 / DSM 43021 / JCM 3005 / NI 9100</strain>
    </source>
</reference>
<dbReference type="PANTHER" id="PTHR47691:SF3">
    <property type="entry name" value="HTH-TYPE TRANSCRIPTIONAL REGULATOR RV0890C-RELATED"/>
    <property type="match status" value="1"/>
</dbReference>
<dbReference type="SUPFAM" id="SSF48452">
    <property type="entry name" value="TPR-like"/>
    <property type="match status" value="1"/>
</dbReference>
<dbReference type="KEGG" id="sro:Sros_1061"/>
<gene>
    <name evidence="2" type="ordered locus">Sros_1061</name>
</gene>
<name>D2B9Q5_STRRD</name>
<evidence type="ECO:0000313" key="3">
    <source>
        <dbReference type="Proteomes" id="UP000002029"/>
    </source>
</evidence>
<feature type="domain" description="NB-ARC" evidence="1">
    <location>
        <begin position="23"/>
        <end position="148"/>
    </location>
</feature>
<dbReference type="GO" id="GO:0043531">
    <property type="term" value="F:ADP binding"/>
    <property type="evidence" value="ECO:0007669"/>
    <property type="project" value="InterPro"/>
</dbReference>
<evidence type="ECO:0000313" key="2">
    <source>
        <dbReference type="EMBL" id="ACZ84061.1"/>
    </source>
</evidence>
<dbReference type="Gene3D" id="1.25.40.10">
    <property type="entry name" value="Tetratricopeptide repeat domain"/>
    <property type="match status" value="1"/>
</dbReference>
<proteinExistence type="predicted"/>
<dbReference type="RefSeq" id="WP_012887807.1">
    <property type="nucleotide sequence ID" value="NC_013595.1"/>
</dbReference>
<sequence length="570" mass="61414">MERNPWWRGNLPAETSGFIGRETEIRELLKLLAETSLVTVTGGGGVGKSRIAVKAAEECRDSYPDGTWLVELSGERNGELLASIVAAVLGVREHSARPRIETLAEFLADKHLLVLLDACERLLDACRALVAAILERAPGVRVIVTSRRALGLPREALLSVEPFETPAPDAADPRTDDALRLFLDRARDVLPGLAEKSLLARVPGGYRQPEAIRDHGGEWLVRLGEEARLVQRHRRYHLDPAREADAAWYGPRQEEWAARLNFSITDIRLALDSGDPAAPLSVELAGMLWILWSCLGRSSEGRHYMGRSIDAAPVTDPGLPRLLWADGCVAIAQGDLESGRRRAEAALSAALDRGDYEAAGHAQLRPAGGSPAGGSPAVGALHKVEPGIELVREYFHRAGGATVGEPLALVTVAMAATWRGEFTEAVSVLEEVRRLCDARGERWARASADYVLSIAQLGLGRVAEAAVSARQSLDAKWRFRDATGVALAADQLAVIAAVQGDGYRTARMQGAGVRLRAMFGLREFGSEGMSEPRTVAERTARQLLGDDAYDAAFAEGNDDDPDSAVAYALG</sequence>
<accession>D2B9Q5</accession>
<dbReference type="HOGENOM" id="CLU_004665_5_3_11"/>